<organism evidence="1">
    <name type="scientific">uncultured Thiotrichaceae bacterium</name>
    <dbReference type="NCBI Taxonomy" id="298394"/>
    <lineage>
        <taxon>Bacteria</taxon>
        <taxon>Pseudomonadati</taxon>
        <taxon>Pseudomonadota</taxon>
        <taxon>Gammaproteobacteria</taxon>
        <taxon>Thiotrichales</taxon>
        <taxon>Thiotrichaceae</taxon>
        <taxon>environmental samples</taxon>
    </lineage>
</organism>
<dbReference type="AlphaFoldDB" id="A0A6S6T3H1"/>
<gene>
    <name evidence="1" type="ORF">HELGO_WM14050</name>
</gene>
<dbReference type="Pfam" id="PF06041">
    <property type="entry name" value="DUF924"/>
    <property type="match status" value="1"/>
</dbReference>
<dbReference type="InterPro" id="IPR010323">
    <property type="entry name" value="DUF924"/>
</dbReference>
<evidence type="ECO:0000313" key="1">
    <source>
        <dbReference type="EMBL" id="CAA6811185.1"/>
    </source>
</evidence>
<name>A0A6S6T3H1_9GAMM</name>
<dbReference type="Gene3D" id="1.25.40.10">
    <property type="entry name" value="Tetratricopeptide repeat domain"/>
    <property type="match status" value="1"/>
</dbReference>
<dbReference type="InterPro" id="IPR011990">
    <property type="entry name" value="TPR-like_helical_dom_sf"/>
</dbReference>
<accession>A0A6S6T3H1</accession>
<protein>
    <submittedName>
        <fullName evidence="1">DUF924 domain-containing protein</fullName>
    </submittedName>
</protein>
<dbReference type="SUPFAM" id="SSF48452">
    <property type="entry name" value="TPR-like"/>
    <property type="match status" value="1"/>
</dbReference>
<proteinExistence type="predicted"/>
<sequence length="166" mass="19249">MNQHWFSSTKTIDDEIRERFFDIWQDAQTGKYQSSQSSATGALALCIILDQLPLNMFRGKAKSFSTEQQAIDVSKHAIKKQLDNKLNDTQVAFLYMPLMHSENLEDQQLSVHSFEKRQIEGNLRFAKHHYGIIKKFGRFPHRNKILQRTSTAEEIAYLHSNEAFTG</sequence>
<dbReference type="EMBL" id="CACVAY010000049">
    <property type="protein sequence ID" value="CAA6811185.1"/>
    <property type="molecule type" value="Genomic_DNA"/>
</dbReference>
<dbReference type="Gene3D" id="1.20.58.320">
    <property type="entry name" value="TPR-like"/>
    <property type="match status" value="1"/>
</dbReference>
<reference evidence="1" key="1">
    <citation type="submission" date="2020-01" db="EMBL/GenBank/DDBJ databases">
        <authorList>
            <person name="Meier V. D."/>
            <person name="Meier V D."/>
        </authorList>
    </citation>
    <scope>NUCLEOTIDE SEQUENCE</scope>
    <source>
        <strain evidence="1">HLG_WM_MAG_07</strain>
    </source>
</reference>